<dbReference type="RefSeq" id="WP_203194338.1">
    <property type="nucleotide sequence ID" value="NZ_CP063362.1"/>
</dbReference>
<organism evidence="3 4">
    <name type="scientific">Xanthobacter dioxanivorans</name>
    <dbReference type="NCBI Taxonomy" id="2528964"/>
    <lineage>
        <taxon>Bacteria</taxon>
        <taxon>Pseudomonadati</taxon>
        <taxon>Pseudomonadota</taxon>
        <taxon>Alphaproteobacteria</taxon>
        <taxon>Hyphomicrobiales</taxon>
        <taxon>Xanthobacteraceae</taxon>
        <taxon>Xanthobacter</taxon>
    </lineage>
</organism>
<dbReference type="InterPro" id="IPR009936">
    <property type="entry name" value="DUF1468"/>
</dbReference>
<keyword evidence="1" id="KW-0472">Membrane</keyword>
<keyword evidence="1" id="KW-0812">Transmembrane</keyword>
<feature type="transmembrane region" description="Helical" evidence="1">
    <location>
        <begin position="137"/>
        <end position="158"/>
    </location>
</feature>
<keyword evidence="1" id="KW-1133">Transmembrane helix</keyword>
<sequence>MSSETGHSGHSETTVTNRTVDVAVALVFMALAALVMADSVRVGMSWASDGPQAGYFPFYVGLIMFVASAVTVVQALVTRHPDLGNFVDRTQLKSVMQVLVPTTAYVGLIFLVGIYLASAVFIAFFMWWLGKYSIARILPVAVGVPLALFVMFEIWFLVPLPKGPLETALGY</sequence>
<dbReference type="EMBL" id="CP063362">
    <property type="protein sequence ID" value="QRG07422.1"/>
    <property type="molecule type" value="Genomic_DNA"/>
</dbReference>
<evidence type="ECO:0000259" key="2">
    <source>
        <dbReference type="Pfam" id="PF07331"/>
    </source>
</evidence>
<feature type="transmembrane region" description="Helical" evidence="1">
    <location>
        <begin position="58"/>
        <end position="77"/>
    </location>
</feature>
<protein>
    <submittedName>
        <fullName evidence="3">Tripartite tricarboxylate transporter TctB family protein</fullName>
    </submittedName>
</protein>
<name>A0A974PPK5_9HYPH</name>
<evidence type="ECO:0000313" key="4">
    <source>
        <dbReference type="Proteomes" id="UP000596427"/>
    </source>
</evidence>
<gene>
    <name evidence="3" type="ORF">EZH22_03175</name>
</gene>
<feature type="transmembrane region" description="Helical" evidence="1">
    <location>
        <begin position="20"/>
        <end position="37"/>
    </location>
</feature>
<evidence type="ECO:0000256" key="1">
    <source>
        <dbReference type="SAM" id="Phobius"/>
    </source>
</evidence>
<dbReference type="Proteomes" id="UP000596427">
    <property type="component" value="Chromosome"/>
</dbReference>
<evidence type="ECO:0000313" key="3">
    <source>
        <dbReference type="EMBL" id="QRG07422.1"/>
    </source>
</evidence>
<dbReference type="Pfam" id="PF07331">
    <property type="entry name" value="TctB"/>
    <property type="match status" value="1"/>
</dbReference>
<dbReference type="AlphaFoldDB" id="A0A974PPK5"/>
<keyword evidence="4" id="KW-1185">Reference proteome</keyword>
<accession>A0A974PPK5</accession>
<dbReference type="KEGG" id="xdi:EZH22_03175"/>
<reference evidence="3 4" key="1">
    <citation type="submission" date="2020-10" db="EMBL/GenBank/DDBJ databases">
        <title>Degradation of 1,4-Dioxane by Xanthobacter sp. YN2, via a Novel Group-2 Soluble Di-Iron Monooxygenase.</title>
        <authorList>
            <person name="Ma F."/>
            <person name="Wang Y."/>
            <person name="Yang J."/>
            <person name="Guo H."/>
            <person name="Su D."/>
            <person name="Yu L."/>
        </authorList>
    </citation>
    <scope>NUCLEOTIDE SEQUENCE [LARGE SCALE GENOMIC DNA]</scope>
    <source>
        <strain evidence="3 4">YN2</strain>
    </source>
</reference>
<feature type="transmembrane region" description="Helical" evidence="1">
    <location>
        <begin position="104"/>
        <end position="130"/>
    </location>
</feature>
<feature type="domain" description="DUF1468" evidence="2">
    <location>
        <begin position="23"/>
        <end position="161"/>
    </location>
</feature>
<proteinExistence type="predicted"/>